<dbReference type="Pfam" id="PF00069">
    <property type="entry name" value="Pkinase"/>
    <property type="match status" value="1"/>
</dbReference>
<dbReference type="Gene3D" id="1.10.510.10">
    <property type="entry name" value="Transferase(Phosphotransferase) domain 1"/>
    <property type="match status" value="1"/>
</dbReference>
<dbReference type="CDD" id="cd14014">
    <property type="entry name" value="STKc_PknB_like"/>
    <property type="match status" value="1"/>
</dbReference>
<dbReference type="PANTHER" id="PTHR43289:SF6">
    <property type="entry name" value="SERINE_THREONINE-PROTEIN KINASE NEKL-3"/>
    <property type="match status" value="1"/>
</dbReference>
<dbReference type="InterPro" id="IPR011009">
    <property type="entry name" value="Kinase-like_dom_sf"/>
</dbReference>
<comment type="caution">
    <text evidence="7">The sequence shown here is derived from an EMBL/GenBank/DDBJ whole genome shotgun (WGS) entry which is preliminary data.</text>
</comment>
<keyword evidence="4" id="KW-0067">ATP-binding</keyword>
<reference evidence="8" key="1">
    <citation type="journal article" date="2020" name="Appl. Environ. Microbiol.">
        <title>Diazotrophic Anaeromyxobacter Isolates from Soils.</title>
        <authorList>
            <person name="Masuda Y."/>
            <person name="Yamanaka H."/>
            <person name="Xu Z.X."/>
            <person name="Shiratori Y."/>
            <person name="Aono T."/>
            <person name="Amachi S."/>
            <person name="Senoo K."/>
            <person name="Itoh H."/>
        </authorList>
    </citation>
    <scope>NUCLEOTIDE SEQUENCE [LARGE SCALE GENOMIC DNA]</scope>
    <source>
        <strain evidence="8">R267</strain>
    </source>
</reference>
<dbReference type="Proteomes" id="UP000503640">
    <property type="component" value="Unassembled WGS sequence"/>
</dbReference>
<dbReference type="InterPro" id="IPR000719">
    <property type="entry name" value="Prot_kinase_dom"/>
</dbReference>
<evidence type="ECO:0000256" key="4">
    <source>
        <dbReference type="ARBA" id="ARBA00022840"/>
    </source>
</evidence>
<sequence>MRDPVPFGRYLLLDRVAAGAMAEVFVARVAEGEGAGRLVAVKRLWSTLAEDPALVTMFLDEARIAVQLDHPCVARVDDLGQHGASYYLAMEYVPGKDLEALLAALSARGERLSPALAAFVAERVAAALAHAHARRDGAGRALGVVHRDVSPRNVLLSFAGEVKLADFGLAQAGLRGAPEQPGVVRGRAGYVSPEQARGGEVDARSDLFSLGVVLHEMLTGRPLFSGGGDLLALERAAEEPVPSPRELAPEVPRALAAVVLEALARDPARRPPSAEALRERLAPHADPDGPARLAAVLAERFPDDLARERERALPR</sequence>
<dbReference type="RefSeq" id="WP_176068891.1">
    <property type="nucleotide sequence ID" value="NZ_BJTG01000014.1"/>
</dbReference>
<evidence type="ECO:0000256" key="3">
    <source>
        <dbReference type="ARBA" id="ARBA00022777"/>
    </source>
</evidence>
<dbReference type="PROSITE" id="PS50011">
    <property type="entry name" value="PROTEIN_KINASE_DOM"/>
    <property type="match status" value="1"/>
</dbReference>
<name>A0A7I9VSM5_9BACT</name>
<evidence type="ECO:0000313" key="7">
    <source>
        <dbReference type="EMBL" id="GEJ59415.1"/>
    </source>
</evidence>
<proteinExistence type="predicted"/>
<accession>A0A7I9VSM5</accession>
<evidence type="ECO:0000259" key="6">
    <source>
        <dbReference type="PROSITE" id="PS50011"/>
    </source>
</evidence>
<organism evidence="7 8">
    <name type="scientific">Anaeromyxobacter diazotrophicus</name>
    <dbReference type="NCBI Taxonomy" id="2590199"/>
    <lineage>
        <taxon>Bacteria</taxon>
        <taxon>Pseudomonadati</taxon>
        <taxon>Myxococcota</taxon>
        <taxon>Myxococcia</taxon>
        <taxon>Myxococcales</taxon>
        <taxon>Cystobacterineae</taxon>
        <taxon>Anaeromyxobacteraceae</taxon>
        <taxon>Anaeromyxobacter</taxon>
    </lineage>
</organism>
<dbReference type="GO" id="GO:0004674">
    <property type="term" value="F:protein serine/threonine kinase activity"/>
    <property type="evidence" value="ECO:0007669"/>
    <property type="project" value="TreeGrafter"/>
</dbReference>
<dbReference type="GO" id="GO:0005524">
    <property type="term" value="F:ATP binding"/>
    <property type="evidence" value="ECO:0007669"/>
    <property type="project" value="UniProtKB-KW"/>
</dbReference>
<dbReference type="PANTHER" id="PTHR43289">
    <property type="entry name" value="MITOGEN-ACTIVATED PROTEIN KINASE KINASE KINASE 20-RELATED"/>
    <property type="match status" value="1"/>
</dbReference>
<gene>
    <name evidence="7" type="ORF">AMYX_41560</name>
</gene>
<keyword evidence="2" id="KW-0547">Nucleotide-binding</keyword>
<keyword evidence="3" id="KW-0418">Kinase</keyword>
<keyword evidence="8" id="KW-1185">Reference proteome</keyword>
<evidence type="ECO:0000313" key="8">
    <source>
        <dbReference type="Proteomes" id="UP000503640"/>
    </source>
</evidence>
<evidence type="ECO:0000256" key="2">
    <source>
        <dbReference type="ARBA" id="ARBA00022741"/>
    </source>
</evidence>
<keyword evidence="1" id="KW-0808">Transferase</keyword>
<dbReference type="PROSITE" id="PS00109">
    <property type="entry name" value="PROTEIN_KINASE_TYR"/>
    <property type="match status" value="1"/>
</dbReference>
<dbReference type="EMBL" id="BJTG01000014">
    <property type="protein sequence ID" value="GEJ59415.1"/>
    <property type="molecule type" value="Genomic_DNA"/>
</dbReference>
<feature type="domain" description="Protein kinase" evidence="6">
    <location>
        <begin position="10"/>
        <end position="282"/>
    </location>
</feature>
<evidence type="ECO:0000256" key="5">
    <source>
        <dbReference type="SAM" id="MobiDB-lite"/>
    </source>
</evidence>
<feature type="compositionally biased region" description="Basic and acidic residues" evidence="5">
    <location>
        <begin position="276"/>
        <end position="289"/>
    </location>
</feature>
<dbReference type="SUPFAM" id="SSF56112">
    <property type="entry name" value="Protein kinase-like (PK-like)"/>
    <property type="match status" value="1"/>
</dbReference>
<dbReference type="InterPro" id="IPR008266">
    <property type="entry name" value="Tyr_kinase_AS"/>
</dbReference>
<dbReference type="AlphaFoldDB" id="A0A7I9VSM5"/>
<evidence type="ECO:0000256" key="1">
    <source>
        <dbReference type="ARBA" id="ARBA00022679"/>
    </source>
</evidence>
<feature type="region of interest" description="Disordered" evidence="5">
    <location>
        <begin position="267"/>
        <end position="293"/>
    </location>
</feature>
<protein>
    <recommendedName>
        <fullName evidence="6">Protein kinase domain-containing protein</fullName>
    </recommendedName>
</protein>
<dbReference type="Gene3D" id="3.30.200.20">
    <property type="entry name" value="Phosphorylase Kinase, domain 1"/>
    <property type="match status" value="1"/>
</dbReference>